<protein>
    <submittedName>
        <fullName evidence="2">Uncharacterized protein</fullName>
    </submittedName>
</protein>
<dbReference type="AlphaFoldDB" id="A0A069PM11"/>
<evidence type="ECO:0000313" key="3">
    <source>
        <dbReference type="Proteomes" id="UP000027466"/>
    </source>
</evidence>
<reference evidence="2 3" key="1">
    <citation type="submission" date="2014-03" db="EMBL/GenBank/DDBJ databases">
        <title>Draft Genome Sequences of Four Burkholderia Strains.</title>
        <authorList>
            <person name="Liu X.Y."/>
            <person name="Li C.X."/>
            <person name="Xu J.H."/>
        </authorList>
    </citation>
    <scope>NUCLEOTIDE SEQUENCE [LARGE SCALE GENOMIC DNA]</scope>
    <source>
        <strain evidence="2 3">DSM 50014</strain>
    </source>
</reference>
<accession>A0A069PM11</accession>
<gene>
    <name evidence="2" type="ORF">BG61_41405</name>
</gene>
<name>A0A069PM11_9BURK</name>
<sequence length="83" mass="8581">MPEFTSAYYNMSQGEDDRGPWNSDGDWEFIEDPQPAVGGGDGLVTVTVSGADVEVLQAMAARTASDISADPKTGADLGSGQAV</sequence>
<proteinExistence type="predicted"/>
<dbReference type="EMBL" id="JFHC01000095">
    <property type="protein sequence ID" value="KDR38331.1"/>
    <property type="molecule type" value="Genomic_DNA"/>
</dbReference>
<evidence type="ECO:0000313" key="2">
    <source>
        <dbReference type="EMBL" id="KDR38331.1"/>
    </source>
</evidence>
<comment type="caution">
    <text evidence="2">The sequence shown here is derived from an EMBL/GenBank/DDBJ whole genome shotgun (WGS) entry which is preliminary data.</text>
</comment>
<keyword evidence="3" id="KW-1185">Reference proteome</keyword>
<evidence type="ECO:0000256" key="1">
    <source>
        <dbReference type="SAM" id="MobiDB-lite"/>
    </source>
</evidence>
<organism evidence="2 3">
    <name type="scientific">Caballeronia glathei</name>
    <dbReference type="NCBI Taxonomy" id="60547"/>
    <lineage>
        <taxon>Bacteria</taxon>
        <taxon>Pseudomonadati</taxon>
        <taxon>Pseudomonadota</taxon>
        <taxon>Betaproteobacteria</taxon>
        <taxon>Burkholderiales</taxon>
        <taxon>Burkholderiaceae</taxon>
        <taxon>Caballeronia</taxon>
    </lineage>
</organism>
<dbReference type="Proteomes" id="UP000027466">
    <property type="component" value="Unassembled WGS sequence"/>
</dbReference>
<feature type="region of interest" description="Disordered" evidence="1">
    <location>
        <begin position="1"/>
        <end position="24"/>
    </location>
</feature>
<feature type="region of interest" description="Disordered" evidence="1">
    <location>
        <begin position="63"/>
        <end position="83"/>
    </location>
</feature>